<name>A0A2U8W5J3_9HYPH</name>
<evidence type="ECO:0000256" key="1">
    <source>
        <dbReference type="SAM" id="Phobius"/>
    </source>
</evidence>
<dbReference type="OrthoDB" id="8003360at2"/>
<keyword evidence="1" id="KW-1133">Transmembrane helix</keyword>
<dbReference type="EMBL" id="CP029550">
    <property type="protein sequence ID" value="AWN40622.1"/>
    <property type="molecule type" value="Genomic_DNA"/>
</dbReference>
<keyword evidence="1" id="KW-0472">Membrane</keyword>
<dbReference type="AlphaFoldDB" id="A0A2U8W5J3"/>
<dbReference type="KEGG" id="mets:DK389_08860"/>
<dbReference type="RefSeq" id="WP_109888926.1">
    <property type="nucleotide sequence ID" value="NZ_CP029550.1"/>
</dbReference>
<reference evidence="3" key="1">
    <citation type="submission" date="2018-05" db="EMBL/GenBank/DDBJ databases">
        <title>Complete Genome Sequence of Methylobacterium sp. 17SD2-17.</title>
        <authorList>
            <person name="Srinivasan S."/>
        </authorList>
    </citation>
    <scope>NUCLEOTIDE SEQUENCE [LARGE SCALE GENOMIC DNA]</scope>
    <source>
        <strain evidence="3">17SD2-17</strain>
    </source>
</reference>
<feature type="transmembrane region" description="Helical" evidence="1">
    <location>
        <begin position="34"/>
        <end position="52"/>
    </location>
</feature>
<keyword evidence="1" id="KW-0812">Transmembrane</keyword>
<protein>
    <submittedName>
        <fullName evidence="2">Uncharacterized protein</fullName>
    </submittedName>
</protein>
<dbReference type="Proteomes" id="UP000245926">
    <property type="component" value="Chromosome"/>
</dbReference>
<keyword evidence="3" id="KW-1185">Reference proteome</keyword>
<proteinExistence type="predicted"/>
<gene>
    <name evidence="2" type="ORF">DK389_08860</name>
</gene>
<organism evidence="2 3">
    <name type="scientific">Methylobacterium durans</name>
    <dbReference type="NCBI Taxonomy" id="2202825"/>
    <lineage>
        <taxon>Bacteria</taxon>
        <taxon>Pseudomonadati</taxon>
        <taxon>Pseudomonadota</taxon>
        <taxon>Alphaproteobacteria</taxon>
        <taxon>Hyphomicrobiales</taxon>
        <taxon>Methylobacteriaceae</taxon>
        <taxon>Methylobacterium</taxon>
    </lineage>
</organism>
<sequence length="72" mass="7437">MSISLALPLSEAALFTAGCAVIHAQRARAEQVTAALACIVVLLSFALGVASLPENLMQEQAPVVFNPDSAID</sequence>
<evidence type="ECO:0000313" key="2">
    <source>
        <dbReference type="EMBL" id="AWN40622.1"/>
    </source>
</evidence>
<evidence type="ECO:0000313" key="3">
    <source>
        <dbReference type="Proteomes" id="UP000245926"/>
    </source>
</evidence>
<accession>A0A2U8W5J3</accession>